<dbReference type="PANTHER" id="PTHR18964:SF173">
    <property type="entry name" value="GLUCOKINASE"/>
    <property type="match status" value="1"/>
</dbReference>
<dbReference type="RefSeq" id="WP_141166934.1">
    <property type="nucleotide sequence ID" value="NZ_VHLH01000017.1"/>
</dbReference>
<dbReference type="InterPro" id="IPR000600">
    <property type="entry name" value="ROK"/>
</dbReference>
<evidence type="ECO:0000313" key="1">
    <source>
        <dbReference type="EMBL" id="TPW28109.1"/>
    </source>
</evidence>
<dbReference type="SUPFAM" id="SSF53067">
    <property type="entry name" value="Actin-like ATPase domain"/>
    <property type="match status" value="1"/>
</dbReference>
<comment type="caution">
    <text evidence="1">The sequence shown here is derived from an EMBL/GenBank/DDBJ whole genome shotgun (WGS) entry which is preliminary data.</text>
</comment>
<dbReference type="InterPro" id="IPR036388">
    <property type="entry name" value="WH-like_DNA-bd_sf"/>
</dbReference>
<dbReference type="SUPFAM" id="SSF46785">
    <property type="entry name" value="Winged helix' DNA-binding domain"/>
    <property type="match status" value="1"/>
</dbReference>
<dbReference type="Gene3D" id="3.30.420.40">
    <property type="match status" value="2"/>
</dbReference>
<dbReference type="OrthoDB" id="49685at2"/>
<dbReference type="InterPro" id="IPR036390">
    <property type="entry name" value="WH_DNA-bd_sf"/>
</dbReference>
<dbReference type="Proteomes" id="UP000320314">
    <property type="component" value="Unassembled WGS sequence"/>
</dbReference>
<dbReference type="Pfam" id="PF00480">
    <property type="entry name" value="ROK"/>
    <property type="match status" value="1"/>
</dbReference>
<accession>A0A506U682</accession>
<reference evidence="1 2" key="1">
    <citation type="submission" date="2019-06" db="EMBL/GenBank/DDBJ databases">
        <authorList>
            <person name="Li M."/>
        </authorList>
    </citation>
    <scope>NUCLEOTIDE SEQUENCE [LARGE SCALE GENOMIC DNA]</scope>
    <source>
        <strain evidence="1 2">BGMRC6574</strain>
    </source>
</reference>
<evidence type="ECO:0000313" key="2">
    <source>
        <dbReference type="Proteomes" id="UP000320314"/>
    </source>
</evidence>
<dbReference type="Gene3D" id="1.10.10.10">
    <property type="entry name" value="Winged helix-like DNA-binding domain superfamily/Winged helix DNA-binding domain"/>
    <property type="match status" value="1"/>
</dbReference>
<dbReference type="PANTHER" id="PTHR18964">
    <property type="entry name" value="ROK (REPRESSOR, ORF, KINASE) FAMILY"/>
    <property type="match status" value="1"/>
</dbReference>
<proteinExistence type="predicted"/>
<dbReference type="EMBL" id="VHLH01000017">
    <property type="protein sequence ID" value="TPW28109.1"/>
    <property type="molecule type" value="Genomic_DNA"/>
</dbReference>
<name>A0A506U682_9HYPH</name>
<gene>
    <name evidence="1" type="ORF">FJU11_10105</name>
</gene>
<sequence length="379" mass="39762">MPNIPVAFTVPDRDGSRLIRALQGGPKSRAELTAETGWSRNTVAAKLARLVDIGWLMEERDDHGMRGRPSARYAIDPDAALIYVPRFELVGVHGTICTLDGRVLAASTRPLRRDFGSEQAVALMGEILDELTALPGVERERVRAMVVGVPGPVAGMSQTVAWTNVGLLPEDLGQRFGLIAAVENDANLMALGERRGRSAVDSLLYLFAHTGIGAGLALAGGLHRGMSGWAGEIGHIPLPAAGDRPCPCGNRGCLATVVSNPALIRSLSTPERPVNSIDDLRRLVLHGDLDAIVALRQAGRHIGDAIVGLVVGLAPDAIVVGGHLTQVGDHVLVGIREVLAQKTPPAISSRIPVTGSNDHGRAAVLGAAEVALDLLLASD</sequence>
<protein>
    <submittedName>
        <fullName evidence="1">ROK family protein</fullName>
    </submittedName>
</protein>
<dbReference type="AlphaFoldDB" id="A0A506U682"/>
<dbReference type="InterPro" id="IPR043129">
    <property type="entry name" value="ATPase_NBD"/>
</dbReference>
<organism evidence="1 2">
    <name type="scientific">Pararhizobium mangrovi</name>
    <dbReference type="NCBI Taxonomy" id="2590452"/>
    <lineage>
        <taxon>Bacteria</taxon>
        <taxon>Pseudomonadati</taxon>
        <taxon>Pseudomonadota</taxon>
        <taxon>Alphaproteobacteria</taxon>
        <taxon>Hyphomicrobiales</taxon>
        <taxon>Rhizobiaceae</taxon>
        <taxon>Rhizobium/Agrobacterium group</taxon>
        <taxon>Pararhizobium</taxon>
    </lineage>
</organism>
<keyword evidence="2" id="KW-1185">Reference proteome</keyword>